<dbReference type="Proteomes" id="UP000297225">
    <property type="component" value="Unassembled WGS sequence"/>
</dbReference>
<dbReference type="RefSeq" id="WP_134849327.1">
    <property type="nucleotide sequence ID" value="NZ_CP197400.1"/>
</dbReference>
<evidence type="ECO:0000313" key="2">
    <source>
        <dbReference type="Proteomes" id="UP000297225"/>
    </source>
</evidence>
<dbReference type="EMBL" id="SPNC01000202">
    <property type="protein sequence ID" value="TFH94059.1"/>
    <property type="molecule type" value="Genomic_DNA"/>
</dbReference>
<dbReference type="InterPro" id="IPR025407">
    <property type="entry name" value="DUF4133"/>
</dbReference>
<protein>
    <submittedName>
        <fullName evidence="1">DUF4133 domain-containing protein</fullName>
    </submittedName>
</protein>
<dbReference type="AlphaFoldDB" id="A0A4Y8WMQ4"/>
<gene>
    <name evidence="1" type="ORF">E4P47_09125</name>
</gene>
<reference evidence="1 2" key="1">
    <citation type="submission" date="2019-03" db="EMBL/GenBank/DDBJ databases">
        <title>Porphyromonas levii Isolated from the Uterus of Dairy Cows.</title>
        <authorList>
            <person name="Francis A.M."/>
        </authorList>
    </citation>
    <scope>NUCLEOTIDE SEQUENCE [LARGE SCALE GENOMIC DNA]</scope>
    <source>
        <strain evidence="1 2">AF5678</strain>
    </source>
</reference>
<organism evidence="1 2">
    <name type="scientific">Porphyromonas levii</name>
    <dbReference type="NCBI Taxonomy" id="28114"/>
    <lineage>
        <taxon>Bacteria</taxon>
        <taxon>Pseudomonadati</taxon>
        <taxon>Bacteroidota</taxon>
        <taxon>Bacteroidia</taxon>
        <taxon>Bacteroidales</taxon>
        <taxon>Porphyromonadaceae</taxon>
        <taxon>Porphyromonas</taxon>
    </lineage>
</organism>
<dbReference type="Pfam" id="PF13571">
    <property type="entry name" value="DUF4133"/>
    <property type="match status" value="1"/>
</dbReference>
<proteinExistence type="predicted"/>
<accession>A0A4Y8WMQ4</accession>
<evidence type="ECO:0000313" key="1">
    <source>
        <dbReference type="EMBL" id="TFH94059.1"/>
    </source>
</evidence>
<dbReference type="OrthoDB" id="9967578at2"/>
<comment type="caution">
    <text evidence="1">The sequence shown here is derived from an EMBL/GenBank/DDBJ whole genome shotgun (WGS) entry which is preliminary data.</text>
</comment>
<keyword evidence="2" id="KW-1185">Reference proteome</keyword>
<sequence length="113" mass="12566">MFEVTVYKGSGREITLGNLTWPYAITLFVGLIVTVALYIVLSLAYNIGFLGLLFSIALFVGFSNFVVRLSKRYGKGGLSKTIARYKLPERIKGGITLISRIELLESCSKPKKR</sequence>
<name>A0A4Y8WMQ4_9PORP</name>
<dbReference type="STRING" id="1122973.GCA_000379925_01993"/>